<dbReference type="EMBL" id="CVRI01000047">
    <property type="protein sequence ID" value="CRK97190.1"/>
    <property type="molecule type" value="Genomic_DNA"/>
</dbReference>
<dbReference type="SUPFAM" id="SSF56112">
    <property type="entry name" value="Protein kinase-like (PK-like)"/>
    <property type="match status" value="1"/>
</dbReference>
<dbReference type="InterPro" id="IPR051409">
    <property type="entry name" value="Atypical_kinase_ADCK"/>
</dbReference>
<dbReference type="InterPro" id="IPR004147">
    <property type="entry name" value="ABC1_dom"/>
</dbReference>
<protein>
    <submittedName>
        <fullName evidence="8">CLUMA_CG010587, isoform A</fullName>
    </submittedName>
</protein>
<reference evidence="8 9" key="1">
    <citation type="submission" date="2015-04" db="EMBL/GenBank/DDBJ databases">
        <authorList>
            <person name="Syromyatnikov M.Y."/>
            <person name="Popov V.N."/>
        </authorList>
    </citation>
    <scope>NUCLEOTIDE SEQUENCE [LARGE SCALE GENOMIC DNA]</scope>
</reference>
<feature type="domain" description="ABC1 atypical kinase-like" evidence="7">
    <location>
        <begin position="320"/>
        <end position="560"/>
    </location>
</feature>
<evidence type="ECO:0000259" key="7">
    <source>
        <dbReference type="Pfam" id="PF03109"/>
    </source>
</evidence>
<gene>
    <name evidence="8" type="ORF">CLUMA_CG010587</name>
</gene>
<dbReference type="InterPro" id="IPR034646">
    <property type="entry name" value="ADCK3_dom"/>
</dbReference>
<evidence type="ECO:0000256" key="5">
    <source>
        <dbReference type="ARBA" id="ARBA00022840"/>
    </source>
</evidence>
<dbReference type="GO" id="GO:0006744">
    <property type="term" value="P:ubiquinone biosynthetic process"/>
    <property type="evidence" value="ECO:0007669"/>
    <property type="project" value="TreeGrafter"/>
</dbReference>
<evidence type="ECO:0000256" key="4">
    <source>
        <dbReference type="ARBA" id="ARBA00022741"/>
    </source>
</evidence>
<keyword evidence="3" id="KW-0808">Transferase</keyword>
<proteinExistence type="inferred from homology"/>
<dbReference type="PANTHER" id="PTHR43851">
    <property type="match status" value="1"/>
</dbReference>
<dbReference type="AlphaFoldDB" id="A0A1J1IDW4"/>
<dbReference type="GO" id="GO:0016740">
    <property type="term" value="F:transferase activity"/>
    <property type="evidence" value="ECO:0007669"/>
    <property type="project" value="UniProtKB-KW"/>
</dbReference>
<evidence type="ECO:0000256" key="1">
    <source>
        <dbReference type="ARBA" id="ARBA00004749"/>
    </source>
</evidence>
<name>A0A1J1IDW4_9DIPT</name>
<dbReference type="Gene3D" id="1.10.510.10">
    <property type="entry name" value="Transferase(Phosphotransferase) domain 1"/>
    <property type="match status" value="1"/>
</dbReference>
<keyword evidence="4" id="KW-0547">Nucleotide-binding</keyword>
<evidence type="ECO:0000256" key="2">
    <source>
        <dbReference type="ARBA" id="ARBA00009670"/>
    </source>
</evidence>
<dbReference type="STRING" id="568069.A0A1J1IDW4"/>
<dbReference type="OrthoDB" id="201153at2759"/>
<evidence type="ECO:0000256" key="6">
    <source>
        <dbReference type="SAM" id="MobiDB-lite"/>
    </source>
</evidence>
<feature type="compositionally biased region" description="Basic and acidic residues" evidence="6">
    <location>
        <begin position="150"/>
        <end position="164"/>
    </location>
</feature>
<dbReference type="InterPro" id="IPR011009">
    <property type="entry name" value="Kinase-like_dom_sf"/>
</dbReference>
<dbReference type="Proteomes" id="UP000183832">
    <property type="component" value="Unassembled WGS sequence"/>
</dbReference>
<dbReference type="PANTHER" id="PTHR43851:SF3">
    <property type="entry name" value="COENZYME Q8"/>
    <property type="match status" value="1"/>
</dbReference>
<sequence>MSRSQDFLGILRGIQLVAGASIKTQEAYLKHIWSHSSVRDVVEKSATQTSEMGKKVMNNPTKELENVGNLIKETFERSSVVVEGIRQYTASGKTTHPIGEIEMSNDTKSYSTIKNIKNLDIASITLQELENLLAEHNKMRHVTLRLDDKFKSKTKTEKKEENIPKETQSIPPPPPPKPKVEPTTKVVNEEKQVESMMKFITNYDRDAPKSTNEQKLSSVPELKTVAKQRTVPSSRIGRVASFGQLFAGLGIGTVNELTKGALGLGGSTNVRDAFLSPQNAERIVDTLCKVRGAALKLGQILSIQDTNVVSPQLIQAFDRVRQAADYMPDWQVEKVLVREFGKDWRSKFASFEDKPFAAASIGQVHKGTLHNGTLVAIKIQYPGVAQSIESDIDNLVSMLKVWNVFPPGMYIDNIVKVAKRELAWEVDYNREAEFTASFKEMIKDYPEFKVPKVFNDLTTARVITTEFVPGVPMDSCFGLSEDERNHIAKMVMQLCLLELFQLRCMQTDPNWSNFLYDEESRRMMLIDFGATRFYTKKFMDDYLKVIIAATENNREKVHELSVKMGFLTGYETQAMEVAHTDAVMILGEVFSEEGDFDFGKQKTTKKIADLVPVMIAHRLCPPPEEIYSLHRKLSGVFLLCYKLQAKFACRPMFNEIVKNYKFDD</sequence>
<comment type="similarity">
    <text evidence="2">Belongs to the protein kinase superfamily. ADCK protein kinase family.</text>
</comment>
<keyword evidence="5" id="KW-0067">ATP-binding</keyword>
<evidence type="ECO:0000313" key="8">
    <source>
        <dbReference type="EMBL" id="CRK97190.1"/>
    </source>
</evidence>
<dbReference type="Pfam" id="PF03109">
    <property type="entry name" value="ABC1"/>
    <property type="match status" value="1"/>
</dbReference>
<keyword evidence="9" id="KW-1185">Reference proteome</keyword>
<feature type="region of interest" description="Disordered" evidence="6">
    <location>
        <begin position="150"/>
        <end position="184"/>
    </location>
</feature>
<evidence type="ECO:0000313" key="9">
    <source>
        <dbReference type="Proteomes" id="UP000183832"/>
    </source>
</evidence>
<organism evidence="8 9">
    <name type="scientific">Clunio marinus</name>
    <dbReference type="NCBI Taxonomy" id="568069"/>
    <lineage>
        <taxon>Eukaryota</taxon>
        <taxon>Metazoa</taxon>
        <taxon>Ecdysozoa</taxon>
        <taxon>Arthropoda</taxon>
        <taxon>Hexapoda</taxon>
        <taxon>Insecta</taxon>
        <taxon>Pterygota</taxon>
        <taxon>Neoptera</taxon>
        <taxon>Endopterygota</taxon>
        <taxon>Diptera</taxon>
        <taxon>Nematocera</taxon>
        <taxon>Chironomoidea</taxon>
        <taxon>Chironomidae</taxon>
        <taxon>Clunio</taxon>
    </lineage>
</organism>
<dbReference type="GO" id="GO:0005524">
    <property type="term" value="F:ATP binding"/>
    <property type="evidence" value="ECO:0007669"/>
    <property type="project" value="UniProtKB-KW"/>
</dbReference>
<evidence type="ECO:0000256" key="3">
    <source>
        <dbReference type="ARBA" id="ARBA00022679"/>
    </source>
</evidence>
<accession>A0A1J1IDW4</accession>
<comment type="pathway">
    <text evidence="1">Cofactor biosynthesis; ubiquinone biosynthesis.</text>
</comment>
<dbReference type="CDD" id="cd13970">
    <property type="entry name" value="ABC1_ADCK3"/>
    <property type="match status" value="1"/>
</dbReference>